<proteinExistence type="predicted"/>
<comment type="subcellular location">
    <subcellularLocation>
        <location evidence="1">Endoplasmic reticulum membrane</location>
        <topology evidence="1">Multi-pass membrane protein</topology>
    </subcellularLocation>
</comment>
<keyword evidence="5 6" id="KW-0472">Membrane</keyword>
<organism evidence="9 10">
    <name type="scientific">Quillaja saponaria</name>
    <name type="common">Soap bark tree</name>
    <dbReference type="NCBI Taxonomy" id="32244"/>
    <lineage>
        <taxon>Eukaryota</taxon>
        <taxon>Viridiplantae</taxon>
        <taxon>Streptophyta</taxon>
        <taxon>Embryophyta</taxon>
        <taxon>Tracheophyta</taxon>
        <taxon>Spermatophyta</taxon>
        <taxon>Magnoliopsida</taxon>
        <taxon>eudicotyledons</taxon>
        <taxon>Gunneridae</taxon>
        <taxon>Pentapetalae</taxon>
        <taxon>rosids</taxon>
        <taxon>fabids</taxon>
        <taxon>Fabales</taxon>
        <taxon>Quillajaceae</taxon>
        <taxon>Quillaja</taxon>
    </lineage>
</organism>
<evidence type="ECO:0000259" key="8">
    <source>
        <dbReference type="Pfam" id="PF02453"/>
    </source>
</evidence>
<evidence type="ECO:0000256" key="4">
    <source>
        <dbReference type="ARBA" id="ARBA00022989"/>
    </source>
</evidence>
<keyword evidence="7" id="KW-0732">Signal</keyword>
<keyword evidence="2 6" id="KW-0812">Transmembrane</keyword>
<evidence type="ECO:0000313" key="9">
    <source>
        <dbReference type="EMBL" id="KAJ7980677.1"/>
    </source>
</evidence>
<protein>
    <submittedName>
        <fullName evidence="9">Reticulon-like protein</fullName>
    </submittedName>
</protein>
<comment type="caution">
    <text evidence="9">The sequence shown here is derived from an EMBL/GenBank/DDBJ whole genome shotgun (WGS) entry which is preliminary data.</text>
</comment>
<sequence length="135" mass="15296">MSSAAKLLLLATSILYGRGILPSNIFGLSIERMSFSSEIMDTVAKGSITTIVYLWNLGVQNMRTVAQGEYWSTFFKVTVSLYFLKILAQSFTLMIGMAIFVYEQYESEIDGLLKVMFNVLKEIMELLTRNLILCH</sequence>
<evidence type="ECO:0000256" key="2">
    <source>
        <dbReference type="ARBA" id="ARBA00022692"/>
    </source>
</evidence>
<accession>A0AAD7VLX9</accession>
<gene>
    <name evidence="9" type="ORF">O6P43_000057</name>
</gene>
<name>A0AAD7VLX9_QUISA</name>
<evidence type="ECO:0000256" key="5">
    <source>
        <dbReference type="ARBA" id="ARBA00023136"/>
    </source>
</evidence>
<dbReference type="KEGG" id="qsa:O6P43_000057"/>
<dbReference type="EMBL" id="JARAOO010000001">
    <property type="protein sequence ID" value="KAJ7980677.1"/>
    <property type="molecule type" value="Genomic_DNA"/>
</dbReference>
<evidence type="ECO:0000256" key="1">
    <source>
        <dbReference type="ARBA" id="ARBA00004477"/>
    </source>
</evidence>
<evidence type="ECO:0000256" key="7">
    <source>
        <dbReference type="SAM" id="SignalP"/>
    </source>
</evidence>
<feature type="signal peptide" evidence="7">
    <location>
        <begin position="1"/>
        <end position="19"/>
    </location>
</feature>
<dbReference type="Proteomes" id="UP001163823">
    <property type="component" value="Chromosome 1"/>
</dbReference>
<feature type="chain" id="PRO_5042049332" evidence="7">
    <location>
        <begin position="20"/>
        <end position="135"/>
    </location>
</feature>
<feature type="domain" description="Reticulon" evidence="8">
    <location>
        <begin position="2"/>
        <end position="114"/>
    </location>
</feature>
<evidence type="ECO:0000313" key="10">
    <source>
        <dbReference type="Proteomes" id="UP001163823"/>
    </source>
</evidence>
<dbReference type="AlphaFoldDB" id="A0AAD7VLX9"/>
<keyword evidence="3" id="KW-0256">Endoplasmic reticulum</keyword>
<evidence type="ECO:0000256" key="6">
    <source>
        <dbReference type="SAM" id="Phobius"/>
    </source>
</evidence>
<dbReference type="GO" id="GO:0005789">
    <property type="term" value="C:endoplasmic reticulum membrane"/>
    <property type="evidence" value="ECO:0007669"/>
    <property type="project" value="UniProtKB-SubCell"/>
</dbReference>
<feature type="transmembrane region" description="Helical" evidence="6">
    <location>
        <begin position="81"/>
        <end position="102"/>
    </location>
</feature>
<evidence type="ECO:0000256" key="3">
    <source>
        <dbReference type="ARBA" id="ARBA00022824"/>
    </source>
</evidence>
<keyword evidence="4 6" id="KW-1133">Transmembrane helix</keyword>
<dbReference type="Pfam" id="PF02453">
    <property type="entry name" value="Reticulon"/>
    <property type="match status" value="1"/>
</dbReference>
<reference evidence="9 10" key="1">
    <citation type="journal article" date="2023" name="Science">
        <title>Elucidation of the pathway for biosynthesis of saponin adjuvants from the soapbark tree.</title>
        <authorList>
            <person name="Reed J."/>
            <person name="Orme A."/>
            <person name="El-Demerdash A."/>
            <person name="Owen C."/>
            <person name="Martin L.B.B."/>
            <person name="Misra R.C."/>
            <person name="Kikuchi S."/>
            <person name="Rejzek M."/>
            <person name="Martin A.C."/>
            <person name="Harkess A."/>
            <person name="Leebens-Mack J."/>
            <person name="Louveau T."/>
            <person name="Stephenson M.J."/>
            <person name="Osbourn A."/>
        </authorList>
    </citation>
    <scope>NUCLEOTIDE SEQUENCE [LARGE SCALE GENOMIC DNA]</scope>
    <source>
        <strain evidence="9">S10</strain>
    </source>
</reference>
<dbReference type="InterPro" id="IPR003388">
    <property type="entry name" value="Reticulon"/>
</dbReference>
<keyword evidence="10" id="KW-1185">Reference proteome</keyword>